<evidence type="ECO:0000313" key="4">
    <source>
        <dbReference type="Proteomes" id="UP000252139"/>
    </source>
</evidence>
<feature type="region of interest" description="Disordered" evidence="1">
    <location>
        <begin position="375"/>
        <end position="404"/>
    </location>
</feature>
<organism evidence="3 4">
    <name type="scientific">Rhizopus azygosporus</name>
    <name type="common">Rhizopus microsporus var. azygosporus</name>
    <dbReference type="NCBI Taxonomy" id="86630"/>
    <lineage>
        <taxon>Eukaryota</taxon>
        <taxon>Fungi</taxon>
        <taxon>Fungi incertae sedis</taxon>
        <taxon>Mucoromycota</taxon>
        <taxon>Mucoromycotina</taxon>
        <taxon>Mucoromycetes</taxon>
        <taxon>Mucorales</taxon>
        <taxon>Mucorineae</taxon>
        <taxon>Rhizopodaceae</taxon>
        <taxon>Rhizopus</taxon>
    </lineage>
</organism>
<reference evidence="3 4" key="1">
    <citation type="journal article" date="2018" name="G3 (Bethesda)">
        <title>Phylogenetic and Phylogenomic Definition of Rhizopus Species.</title>
        <authorList>
            <person name="Gryganskyi A.P."/>
            <person name="Golan J."/>
            <person name="Dolatabadi S."/>
            <person name="Mondo S."/>
            <person name="Robb S."/>
            <person name="Idnurm A."/>
            <person name="Muszewska A."/>
            <person name="Steczkiewicz K."/>
            <person name="Masonjones S."/>
            <person name="Liao H.L."/>
            <person name="Gajdeczka M.T."/>
            <person name="Anike F."/>
            <person name="Vuek A."/>
            <person name="Anishchenko I.M."/>
            <person name="Voigt K."/>
            <person name="de Hoog G.S."/>
            <person name="Smith M.E."/>
            <person name="Heitman J."/>
            <person name="Vilgalys R."/>
            <person name="Stajich J.E."/>
        </authorList>
    </citation>
    <scope>NUCLEOTIDE SEQUENCE [LARGE SCALE GENOMIC DNA]</scope>
    <source>
        <strain evidence="3 4">CBS 357.93</strain>
    </source>
</reference>
<protein>
    <submittedName>
        <fullName evidence="3">Uncharacterized protein</fullName>
    </submittedName>
</protein>
<name>A0A367JWV8_RHIAZ</name>
<keyword evidence="2" id="KW-0472">Membrane</keyword>
<keyword evidence="2" id="KW-1133">Transmembrane helix</keyword>
<dbReference type="OrthoDB" id="2339353at2759"/>
<keyword evidence="4" id="KW-1185">Reference proteome</keyword>
<evidence type="ECO:0000256" key="2">
    <source>
        <dbReference type="SAM" id="Phobius"/>
    </source>
</evidence>
<dbReference type="EMBL" id="PJQL01000612">
    <property type="protein sequence ID" value="RCH94141.1"/>
    <property type="molecule type" value="Genomic_DNA"/>
</dbReference>
<dbReference type="Proteomes" id="UP000252139">
    <property type="component" value="Unassembled WGS sequence"/>
</dbReference>
<feature type="region of interest" description="Disordered" evidence="1">
    <location>
        <begin position="437"/>
        <end position="464"/>
    </location>
</feature>
<feature type="transmembrane region" description="Helical" evidence="2">
    <location>
        <begin position="20"/>
        <end position="41"/>
    </location>
</feature>
<gene>
    <name evidence="3" type="ORF">CU097_011852</name>
</gene>
<comment type="caution">
    <text evidence="3">The sequence shown here is derived from an EMBL/GenBank/DDBJ whole genome shotgun (WGS) entry which is preliminary data.</text>
</comment>
<dbReference type="AlphaFoldDB" id="A0A367JWV8"/>
<evidence type="ECO:0000313" key="3">
    <source>
        <dbReference type="EMBL" id="RCH94141.1"/>
    </source>
</evidence>
<proteinExistence type="predicted"/>
<feature type="transmembrane region" description="Helical" evidence="2">
    <location>
        <begin position="286"/>
        <end position="310"/>
    </location>
</feature>
<sequence>MHFIPEACYRRPLEPKVLVYSRGATAITMGLAFLAFCGYLINLMYHDRPLIQTSSEAITNKIDTPDIEFCVQNTSMHMVHCSGMFFNWTTIPLNDCWTRFFRAGESTGDTSRCYIFETNGTLSMATGFAYDNREAMRRIDFYWKIDDLQNISYASISTPAIAVQLYDSQFNPWKKYTIGDTPVEQRMLTNIRLGANRATTFLNYSSSIFYTPKRYRAIKPHDAASIFGFTPNYVDIHTLSIFQQNWPLAPTPPNSIVNRTSYHGFMSVQLAQSTIDVMSEVRQHTLLASLAMAGGCYGVLTTIYIILFGMTRLTPWGLVHHVPVMINNRKQKKGKQGNTEMYMSGQEAEDNKYTTYASSTSSILPWFFRSGERSKTMIRKQRRESDSTTGSNKGAAELREFDRTPIQENVFVPDSSIHDQNTNSASFEALMADHFGKSNESPKVSRDPFSLPSLSDKTTDYQKTTTPVSADIQAIYDMLRKERSKNSELSSRVEELEVILAEYFIDTSYVDKLRGKSKALEGAADVTQRGNLP</sequence>
<accession>A0A367JWV8</accession>
<keyword evidence="2" id="KW-0812">Transmembrane</keyword>
<evidence type="ECO:0000256" key="1">
    <source>
        <dbReference type="SAM" id="MobiDB-lite"/>
    </source>
</evidence>
<feature type="compositionally biased region" description="Polar residues" evidence="1">
    <location>
        <begin position="452"/>
        <end position="464"/>
    </location>
</feature>